<dbReference type="OrthoDB" id="1843873at2759"/>
<keyword evidence="4" id="KW-1185">Reference proteome</keyword>
<evidence type="ECO:0000256" key="1">
    <source>
        <dbReference type="SAM" id="MobiDB-lite"/>
    </source>
</evidence>
<feature type="region of interest" description="Disordered" evidence="1">
    <location>
        <begin position="197"/>
        <end position="246"/>
    </location>
</feature>
<dbReference type="PANTHER" id="PTHR33492">
    <property type="entry name" value="OSJNBA0043A12.37 PROTEIN-RELATED"/>
    <property type="match status" value="1"/>
</dbReference>
<dbReference type="InterPro" id="IPR001005">
    <property type="entry name" value="SANT/Myb"/>
</dbReference>
<dbReference type="Pfam" id="PF13837">
    <property type="entry name" value="Myb_DNA-bind_4"/>
    <property type="match status" value="1"/>
</dbReference>
<proteinExistence type="predicted"/>
<dbReference type="Proteomes" id="UP000822688">
    <property type="component" value="Chromosome 7"/>
</dbReference>
<dbReference type="EMBL" id="CM026428">
    <property type="protein sequence ID" value="KAG0568147.1"/>
    <property type="molecule type" value="Genomic_DNA"/>
</dbReference>
<dbReference type="Gene3D" id="1.10.10.60">
    <property type="entry name" value="Homeodomain-like"/>
    <property type="match status" value="1"/>
</dbReference>
<accession>A0A8T0HBV6</accession>
<evidence type="ECO:0000313" key="4">
    <source>
        <dbReference type="Proteomes" id="UP000822688"/>
    </source>
</evidence>
<evidence type="ECO:0000313" key="3">
    <source>
        <dbReference type="EMBL" id="KAG0568147.1"/>
    </source>
</evidence>
<feature type="domain" description="Myb-like" evidence="2">
    <location>
        <begin position="78"/>
        <end position="144"/>
    </location>
</feature>
<organism evidence="3 4">
    <name type="scientific">Ceratodon purpureus</name>
    <name type="common">Fire moss</name>
    <name type="synonym">Dicranum purpureum</name>
    <dbReference type="NCBI Taxonomy" id="3225"/>
    <lineage>
        <taxon>Eukaryota</taxon>
        <taxon>Viridiplantae</taxon>
        <taxon>Streptophyta</taxon>
        <taxon>Embryophyta</taxon>
        <taxon>Bryophyta</taxon>
        <taxon>Bryophytina</taxon>
        <taxon>Bryopsida</taxon>
        <taxon>Dicranidae</taxon>
        <taxon>Pseudoditrichales</taxon>
        <taxon>Ditrichaceae</taxon>
        <taxon>Ceratodon</taxon>
    </lineage>
</organism>
<dbReference type="PANTHER" id="PTHR33492:SF11">
    <property type="entry name" value="OS04G0670900 PROTEIN"/>
    <property type="match status" value="1"/>
</dbReference>
<dbReference type="AlphaFoldDB" id="A0A8T0HBV6"/>
<reference evidence="3" key="1">
    <citation type="submission" date="2020-06" db="EMBL/GenBank/DDBJ databases">
        <title>WGS assembly of Ceratodon purpureus strain R40.</title>
        <authorList>
            <person name="Carey S.B."/>
            <person name="Jenkins J."/>
            <person name="Shu S."/>
            <person name="Lovell J.T."/>
            <person name="Sreedasyam A."/>
            <person name="Maumus F."/>
            <person name="Tiley G.P."/>
            <person name="Fernandez-Pozo N."/>
            <person name="Barry K."/>
            <person name="Chen C."/>
            <person name="Wang M."/>
            <person name="Lipzen A."/>
            <person name="Daum C."/>
            <person name="Saski C.A."/>
            <person name="Payton A.C."/>
            <person name="Mcbreen J.C."/>
            <person name="Conrad R.E."/>
            <person name="Kollar L.M."/>
            <person name="Olsson S."/>
            <person name="Huttunen S."/>
            <person name="Landis J.B."/>
            <person name="Wickett N.J."/>
            <person name="Johnson M.G."/>
            <person name="Rensing S.A."/>
            <person name="Grimwood J."/>
            <person name="Schmutz J."/>
            <person name="Mcdaniel S.F."/>
        </authorList>
    </citation>
    <scope>NUCLEOTIDE SEQUENCE</scope>
    <source>
        <strain evidence="3">R40</strain>
    </source>
</reference>
<comment type="caution">
    <text evidence="3">The sequence shown here is derived from an EMBL/GenBank/DDBJ whole genome shotgun (WGS) entry which is preliminary data.</text>
</comment>
<gene>
    <name evidence="3" type="ORF">KC19_7G190000</name>
</gene>
<dbReference type="InterPro" id="IPR044822">
    <property type="entry name" value="Myb_DNA-bind_4"/>
</dbReference>
<sequence length="342" mass="38941">MCLVYNADRRTSCAERLCCWGTMGDHMGPPPGVLGHHSLADALVDDRDHHNHTGSEDDVVVFGDRMKRDGYRKGRIYKKGNWTAAEILVLQAARREDFDRVRRGNLKERHKSAQERWKWIEDYGWSQGVHKSAQQCQDKWELLVSEFKKVNDYEKNVPGGQKSYWDMSKEERKKTAMPPNFYKEVYNALAEWYSKGRPADPGELDTSGPLRHTGASHRSHSLQAASDAEFSVPEDSDGDGDPESLLRKRKRKSSLFPLSEEYGLACILKVNNKRVIDAMMESEDRKDKRHREDMDMEEKKLEFEREKFRGTMQLGAGYIGALNSIGDGLKQLGAALAASSQA</sequence>
<protein>
    <recommendedName>
        <fullName evidence="2">Myb-like domain-containing protein</fullName>
    </recommendedName>
</protein>
<evidence type="ECO:0000259" key="2">
    <source>
        <dbReference type="PROSITE" id="PS50090"/>
    </source>
</evidence>
<name>A0A8T0HBV6_CERPU</name>
<dbReference type="PROSITE" id="PS50090">
    <property type="entry name" value="MYB_LIKE"/>
    <property type="match status" value="1"/>
</dbReference>
<feature type="compositionally biased region" description="Acidic residues" evidence="1">
    <location>
        <begin position="232"/>
        <end position="242"/>
    </location>
</feature>